<name>A0A0F9MMK0_9ZZZZ</name>
<dbReference type="AlphaFoldDB" id="A0A0F9MMK0"/>
<dbReference type="EMBL" id="LAZR01004637">
    <property type="protein sequence ID" value="KKN06854.1"/>
    <property type="molecule type" value="Genomic_DNA"/>
</dbReference>
<protein>
    <submittedName>
        <fullName evidence="1">Uncharacterized protein</fullName>
    </submittedName>
</protein>
<accession>A0A0F9MMK0</accession>
<organism evidence="1">
    <name type="scientific">marine sediment metagenome</name>
    <dbReference type="NCBI Taxonomy" id="412755"/>
    <lineage>
        <taxon>unclassified sequences</taxon>
        <taxon>metagenomes</taxon>
        <taxon>ecological metagenomes</taxon>
    </lineage>
</organism>
<evidence type="ECO:0000313" key="1">
    <source>
        <dbReference type="EMBL" id="KKN06854.1"/>
    </source>
</evidence>
<proteinExistence type="predicted"/>
<sequence>MKEYIKICCMCEKKVKYPHGKRPFICPFCKREWWEKPRTECLLFYLQKDYLKTRDSKILTEMYELLKVYARSLVLKILGGKYQMEATMLKEKSHDISVEIISLYLRKPKFKIDKSFGGYLMFKCRQELFGSKNEEDHESLHQIITTKGTDKEIMDALEILGFNSLFTPIINSEFENDQLIQEILSLINRVIKSAQKEIDYIDYTQKNDIAELSIFSLYLLIAIKNKIAGETDFFMNKYYSIFGQEVKKKSEKVLAMIYRILKGESVL</sequence>
<gene>
    <name evidence="1" type="ORF">LCGC14_1073130</name>
</gene>
<reference evidence="1" key="1">
    <citation type="journal article" date="2015" name="Nature">
        <title>Complex archaea that bridge the gap between prokaryotes and eukaryotes.</title>
        <authorList>
            <person name="Spang A."/>
            <person name="Saw J.H."/>
            <person name="Jorgensen S.L."/>
            <person name="Zaremba-Niedzwiedzka K."/>
            <person name="Martijn J."/>
            <person name="Lind A.E."/>
            <person name="van Eijk R."/>
            <person name="Schleper C."/>
            <person name="Guy L."/>
            <person name="Ettema T.J."/>
        </authorList>
    </citation>
    <scope>NUCLEOTIDE SEQUENCE</scope>
</reference>
<comment type="caution">
    <text evidence="1">The sequence shown here is derived from an EMBL/GenBank/DDBJ whole genome shotgun (WGS) entry which is preliminary data.</text>
</comment>